<dbReference type="SMART" id="SM00432">
    <property type="entry name" value="MADS"/>
    <property type="match status" value="1"/>
</dbReference>
<dbReference type="Gene3D" id="3.40.1810.10">
    <property type="entry name" value="Transcription factor, MADS-box"/>
    <property type="match status" value="1"/>
</dbReference>
<proteinExistence type="predicted"/>
<dbReference type="GO" id="GO:0005634">
    <property type="term" value="C:nucleus"/>
    <property type="evidence" value="ECO:0007669"/>
    <property type="project" value="UniProtKB-SubCell"/>
</dbReference>
<keyword evidence="8" id="KW-1185">Reference proteome</keyword>
<keyword evidence="3" id="KW-0238">DNA-binding</keyword>
<dbReference type="GO" id="GO:0000981">
    <property type="term" value="F:DNA-binding transcription factor activity, RNA polymerase II-specific"/>
    <property type="evidence" value="ECO:0007669"/>
    <property type="project" value="TreeGrafter"/>
</dbReference>
<dbReference type="EMBL" id="BSYO01000021">
    <property type="protein sequence ID" value="GMH20369.1"/>
    <property type="molecule type" value="Genomic_DNA"/>
</dbReference>
<evidence type="ECO:0000313" key="8">
    <source>
        <dbReference type="Proteomes" id="UP001279734"/>
    </source>
</evidence>
<evidence type="ECO:0000256" key="3">
    <source>
        <dbReference type="ARBA" id="ARBA00023125"/>
    </source>
</evidence>
<organism evidence="7 8">
    <name type="scientific">Nepenthes gracilis</name>
    <name type="common">Slender pitcher plant</name>
    <dbReference type="NCBI Taxonomy" id="150966"/>
    <lineage>
        <taxon>Eukaryota</taxon>
        <taxon>Viridiplantae</taxon>
        <taxon>Streptophyta</taxon>
        <taxon>Embryophyta</taxon>
        <taxon>Tracheophyta</taxon>
        <taxon>Spermatophyta</taxon>
        <taxon>Magnoliopsida</taxon>
        <taxon>eudicotyledons</taxon>
        <taxon>Gunneridae</taxon>
        <taxon>Pentapetalae</taxon>
        <taxon>Caryophyllales</taxon>
        <taxon>Nepenthaceae</taxon>
        <taxon>Nepenthes</taxon>
    </lineage>
</organism>
<evidence type="ECO:0000259" key="6">
    <source>
        <dbReference type="PROSITE" id="PS50066"/>
    </source>
</evidence>
<sequence>MQRQNRSRGKAEPQAVFWNREIRYTGPVRKWIKCSNTNGSIEDVSKPISFCSNMAQRKSKGCQKIELRRIEDEKDCLITFSKCRVGIYKKATKISALCGVEVDVLVFSPSGKPVAHRVTSIEAVADEFLGTEKPPSPNDITAKLFEAHRKAKIGEYNNTYNELAACVELLSVGKNDDRLVNGQQPNRTIVKRE</sequence>
<gene>
    <name evidence="7" type="ORF">Nepgr_022210</name>
</gene>
<evidence type="ECO:0000256" key="1">
    <source>
        <dbReference type="ARBA" id="ARBA00004123"/>
    </source>
</evidence>
<keyword evidence="4" id="KW-0804">Transcription</keyword>
<dbReference type="PANTHER" id="PTHR11945:SF725">
    <property type="entry name" value="AGAMOUS-LIKE 58-RELATED"/>
    <property type="match status" value="1"/>
</dbReference>
<dbReference type="PANTHER" id="PTHR11945">
    <property type="entry name" value="MADS BOX PROTEIN"/>
    <property type="match status" value="1"/>
</dbReference>
<keyword evidence="2" id="KW-0805">Transcription regulation</keyword>
<dbReference type="Proteomes" id="UP001279734">
    <property type="component" value="Unassembled WGS sequence"/>
</dbReference>
<comment type="subcellular location">
    <subcellularLocation>
        <location evidence="1">Nucleus</location>
    </subcellularLocation>
</comment>
<dbReference type="InterPro" id="IPR036879">
    <property type="entry name" value="TF_MADSbox_sf"/>
</dbReference>
<dbReference type="PRINTS" id="PR00404">
    <property type="entry name" value="MADSDOMAIN"/>
</dbReference>
<evidence type="ECO:0000256" key="5">
    <source>
        <dbReference type="ARBA" id="ARBA00023242"/>
    </source>
</evidence>
<evidence type="ECO:0000256" key="2">
    <source>
        <dbReference type="ARBA" id="ARBA00023015"/>
    </source>
</evidence>
<evidence type="ECO:0000256" key="4">
    <source>
        <dbReference type="ARBA" id="ARBA00023163"/>
    </source>
</evidence>
<dbReference type="PROSITE" id="PS50066">
    <property type="entry name" value="MADS_BOX_2"/>
    <property type="match status" value="1"/>
</dbReference>
<accession>A0AAD3XXU5</accession>
<dbReference type="GO" id="GO:0000978">
    <property type="term" value="F:RNA polymerase II cis-regulatory region sequence-specific DNA binding"/>
    <property type="evidence" value="ECO:0007669"/>
    <property type="project" value="TreeGrafter"/>
</dbReference>
<dbReference type="GO" id="GO:0046983">
    <property type="term" value="F:protein dimerization activity"/>
    <property type="evidence" value="ECO:0007669"/>
    <property type="project" value="InterPro"/>
</dbReference>
<dbReference type="Pfam" id="PF00319">
    <property type="entry name" value="SRF-TF"/>
    <property type="match status" value="1"/>
</dbReference>
<feature type="domain" description="MADS-box" evidence="6">
    <location>
        <begin position="60"/>
        <end position="112"/>
    </location>
</feature>
<comment type="caution">
    <text evidence="7">The sequence shown here is derived from an EMBL/GenBank/DDBJ whole genome shotgun (WGS) entry which is preliminary data.</text>
</comment>
<name>A0AAD3XXU5_NEPGR</name>
<dbReference type="SUPFAM" id="SSF55455">
    <property type="entry name" value="SRF-like"/>
    <property type="match status" value="1"/>
</dbReference>
<protein>
    <recommendedName>
        <fullName evidence="6">MADS-box domain-containing protein</fullName>
    </recommendedName>
</protein>
<reference evidence="7" key="1">
    <citation type="submission" date="2023-05" db="EMBL/GenBank/DDBJ databases">
        <title>Nepenthes gracilis genome sequencing.</title>
        <authorList>
            <person name="Fukushima K."/>
        </authorList>
    </citation>
    <scope>NUCLEOTIDE SEQUENCE</scope>
    <source>
        <strain evidence="7">SING2019-196</strain>
    </source>
</reference>
<evidence type="ECO:0000313" key="7">
    <source>
        <dbReference type="EMBL" id="GMH20369.1"/>
    </source>
</evidence>
<dbReference type="AlphaFoldDB" id="A0AAD3XXU5"/>
<keyword evidence="5" id="KW-0539">Nucleus</keyword>
<dbReference type="InterPro" id="IPR002100">
    <property type="entry name" value="TF_MADSbox"/>
</dbReference>